<evidence type="ECO:0000256" key="2">
    <source>
        <dbReference type="SAM" id="SignalP"/>
    </source>
</evidence>
<organism evidence="4 5">
    <name type="scientific">Keratinibaculum paraultunense</name>
    <dbReference type="NCBI Taxonomy" id="1278232"/>
    <lineage>
        <taxon>Bacteria</taxon>
        <taxon>Bacillati</taxon>
        <taxon>Bacillota</taxon>
        <taxon>Tissierellia</taxon>
        <taxon>Tissierellales</taxon>
        <taxon>Tepidimicrobiaceae</taxon>
        <taxon>Keratinibaculum</taxon>
    </lineage>
</organism>
<evidence type="ECO:0000256" key="1">
    <source>
        <dbReference type="SAM" id="MobiDB-lite"/>
    </source>
</evidence>
<keyword evidence="2" id="KW-0732">Signal</keyword>
<feature type="chain" id="PRO_5038402438" evidence="2">
    <location>
        <begin position="22"/>
        <end position="203"/>
    </location>
</feature>
<accession>A0A4V2UTP3</accession>
<evidence type="ECO:0000313" key="4">
    <source>
        <dbReference type="EMBL" id="TCS87053.1"/>
    </source>
</evidence>
<dbReference type="RefSeq" id="WP_158280053.1">
    <property type="nucleotide sequence ID" value="NZ_CP068564.1"/>
</dbReference>
<dbReference type="AlphaFoldDB" id="A0A4V2UTP3"/>
<dbReference type="PROSITE" id="PS51257">
    <property type="entry name" value="PROKAR_LIPOPROTEIN"/>
    <property type="match status" value="1"/>
</dbReference>
<dbReference type="Proteomes" id="UP000294567">
    <property type="component" value="Unassembled WGS sequence"/>
</dbReference>
<gene>
    <name evidence="4" type="ORF">EDD65_11211</name>
</gene>
<dbReference type="OrthoDB" id="1954033at2"/>
<dbReference type="Pfam" id="PF10646">
    <property type="entry name" value="Germane"/>
    <property type="match status" value="1"/>
</dbReference>
<sequence length="203" mass="23125">MKKIFTILLIVLLTVSLVACNANNKPTKNNIEKEQDNIIDERKENTTEEKSQIQVEESSPKADYEKKEVILYFVNNEYINTGDENLEKLIPEKRIVKYGDISLEETIVQELIKGPKDDNLSTLIPANVKILGVEVSDNTAFVNFSQEDLYGSSMEETFTINQIVGSLLELDNIKRVQFLIDGEKAESLMGHFDITEPFESLQY</sequence>
<evidence type="ECO:0000259" key="3">
    <source>
        <dbReference type="SMART" id="SM00909"/>
    </source>
</evidence>
<feature type="region of interest" description="Disordered" evidence="1">
    <location>
        <begin position="29"/>
        <end position="59"/>
    </location>
</feature>
<reference evidence="4 5" key="1">
    <citation type="submission" date="2019-03" db="EMBL/GenBank/DDBJ databases">
        <title>Genomic Encyclopedia of Type Strains, Phase IV (KMG-IV): sequencing the most valuable type-strain genomes for metagenomic binning, comparative biology and taxonomic classification.</title>
        <authorList>
            <person name="Goeker M."/>
        </authorList>
    </citation>
    <scope>NUCLEOTIDE SEQUENCE [LARGE SCALE GENOMIC DNA]</scope>
    <source>
        <strain evidence="4 5">DSM 26752</strain>
    </source>
</reference>
<evidence type="ECO:0000313" key="5">
    <source>
        <dbReference type="Proteomes" id="UP000294567"/>
    </source>
</evidence>
<feature type="compositionally biased region" description="Basic and acidic residues" evidence="1">
    <location>
        <begin position="30"/>
        <end position="51"/>
    </location>
</feature>
<feature type="signal peptide" evidence="2">
    <location>
        <begin position="1"/>
        <end position="21"/>
    </location>
</feature>
<dbReference type="SMART" id="SM00909">
    <property type="entry name" value="Germane"/>
    <property type="match status" value="1"/>
</dbReference>
<feature type="domain" description="GerMN" evidence="3">
    <location>
        <begin position="104"/>
        <end position="189"/>
    </location>
</feature>
<protein>
    <submittedName>
        <fullName evidence="4">Sporulation and spore germination protein</fullName>
    </submittedName>
</protein>
<comment type="caution">
    <text evidence="4">The sequence shown here is derived from an EMBL/GenBank/DDBJ whole genome shotgun (WGS) entry which is preliminary data.</text>
</comment>
<dbReference type="InterPro" id="IPR019606">
    <property type="entry name" value="GerMN"/>
</dbReference>
<name>A0A4V2UTP3_9FIRM</name>
<dbReference type="EMBL" id="SMAE01000012">
    <property type="protein sequence ID" value="TCS87053.1"/>
    <property type="molecule type" value="Genomic_DNA"/>
</dbReference>
<keyword evidence="5" id="KW-1185">Reference proteome</keyword>
<proteinExistence type="predicted"/>